<gene>
    <name evidence="1" type="ORF">ENV52_00085</name>
</gene>
<proteinExistence type="predicted"/>
<sequence>MGLTRERGRSEHTFPGTQKLLQELISVVKGRLCRPEQRQICRAEHGAFTEWACGACAEYVRPEAISPWTWHLMFLHRLKKAGYPLRANDLSLETWLLLGLIEEALAQPQGGRDVHHKL</sequence>
<protein>
    <submittedName>
        <fullName evidence="1">Uncharacterized protein</fullName>
    </submittedName>
</protein>
<evidence type="ECO:0000313" key="1">
    <source>
        <dbReference type="EMBL" id="HHS28088.1"/>
    </source>
</evidence>
<comment type="caution">
    <text evidence="1">The sequence shown here is derived from an EMBL/GenBank/DDBJ whole genome shotgun (WGS) entry which is preliminary data.</text>
</comment>
<reference evidence="1" key="1">
    <citation type="journal article" date="2020" name="mSystems">
        <title>Genome- and Community-Level Interaction Insights into Carbon Utilization and Element Cycling Functions of Hydrothermarchaeota in Hydrothermal Sediment.</title>
        <authorList>
            <person name="Zhou Z."/>
            <person name="Liu Y."/>
            <person name="Xu W."/>
            <person name="Pan J."/>
            <person name="Luo Z.H."/>
            <person name="Li M."/>
        </authorList>
    </citation>
    <scope>NUCLEOTIDE SEQUENCE [LARGE SCALE GENOMIC DNA]</scope>
    <source>
        <strain evidence="1">SpSt-767</strain>
    </source>
</reference>
<name>A0A7V6DND6_9BACT</name>
<dbReference type="AlphaFoldDB" id="A0A7V6DND6"/>
<dbReference type="EMBL" id="DTGR01000002">
    <property type="protein sequence ID" value="HHS28088.1"/>
    <property type="molecule type" value="Genomic_DNA"/>
</dbReference>
<organism evidence="1">
    <name type="scientific">Desulfobacca acetoxidans</name>
    <dbReference type="NCBI Taxonomy" id="60893"/>
    <lineage>
        <taxon>Bacteria</taxon>
        <taxon>Pseudomonadati</taxon>
        <taxon>Thermodesulfobacteriota</taxon>
        <taxon>Desulfobaccia</taxon>
        <taxon>Desulfobaccales</taxon>
        <taxon>Desulfobaccaceae</taxon>
        <taxon>Desulfobacca</taxon>
    </lineage>
</organism>
<accession>A0A7V6DND6</accession>